<dbReference type="GO" id="GO:1905502">
    <property type="term" value="F:acetyl-CoA binding"/>
    <property type="evidence" value="ECO:0007669"/>
    <property type="project" value="TreeGrafter"/>
</dbReference>
<dbReference type="Pfam" id="PF13508">
    <property type="entry name" value="Acetyltransf_7"/>
    <property type="match status" value="1"/>
</dbReference>
<dbReference type="PANTHER" id="PTHR13538:SF4">
    <property type="entry name" value="N-ALPHA-ACETYLTRANSFERASE 80"/>
    <property type="match status" value="1"/>
</dbReference>
<dbReference type="InterPro" id="IPR016181">
    <property type="entry name" value="Acyl_CoA_acyltransferase"/>
</dbReference>
<accession>A0A5E6XHQ7</accession>
<dbReference type="AlphaFoldDB" id="A0A5E6XHQ7"/>
<dbReference type="PANTHER" id="PTHR13538">
    <property type="entry name" value="N-ACETYLTRANSFERASE 6"/>
    <property type="match status" value="1"/>
</dbReference>
<gene>
    <name evidence="2" type="ORF">PS662_05443</name>
</gene>
<name>A0A5E6XHQ7_PSEFL</name>
<feature type="domain" description="N-acetyltransferase" evidence="1">
    <location>
        <begin position="1"/>
        <end position="143"/>
    </location>
</feature>
<dbReference type="EMBL" id="CABVHK010000023">
    <property type="protein sequence ID" value="VVN40650.1"/>
    <property type="molecule type" value="Genomic_DNA"/>
</dbReference>
<dbReference type="Gene3D" id="3.40.630.30">
    <property type="match status" value="1"/>
</dbReference>
<reference evidence="2 3" key="1">
    <citation type="submission" date="2019-09" db="EMBL/GenBank/DDBJ databases">
        <authorList>
            <person name="Chandra G."/>
            <person name="Truman W A."/>
        </authorList>
    </citation>
    <scope>NUCLEOTIDE SEQUENCE [LARGE SCALE GENOMIC DNA]</scope>
    <source>
        <strain evidence="2">PS662</strain>
    </source>
</reference>
<dbReference type="SUPFAM" id="SSF55729">
    <property type="entry name" value="Acyl-CoA N-acyltransferases (Nat)"/>
    <property type="match status" value="1"/>
</dbReference>
<dbReference type="InterPro" id="IPR000182">
    <property type="entry name" value="GNAT_dom"/>
</dbReference>
<dbReference type="CDD" id="cd04301">
    <property type="entry name" value="NAT_SF"/>
    <property type="match status" value="1"/>
</dbReference>
<dbReference type="NCBIfam" id="NF040501">
    <property type="entry name" value="resist_ArsN2"/>
    <property type="match status" value="1"/>
</dbReference>
<organism evidence="2 3">
    <name type="scientific">Pseudomonas fluorescens</name>
    <dbReference type="NCBI Taxonomy" id="294"/>
    <lineage>
        <taxon>Bacteria</taxon>
        <taxon>Pseudomonadati</taxon>
        <taxon>Pseudomonadota</taxon>
        <taxon>Gammaproteobacteria</taxon>
        <taxon>Pseudomonadales</taxon>
        <taxon>Pseudomonadaceae</taxon>
        <taxon>Pseudomonas</taxon>
    </lineage>
</organism>
<protein>
    <recommendedName>
        <fullName evidence="1">N-acetyltransferase domain-containing protein</fullName>
    </recommendedName>
</protein>
<dbReference type="GO" id="GO:0005737">
    <property type="term" value="C:cytoplasm"/>
    <property type="evidence" value="ECO:0007669"/>
    <property type="project" value="TreeGrafter"/>
</dbReference>
<evidence type="ECO:0000259" key="1">
    <source>
        <dbReference type="PROSITE" id="PS51186"/>
    </source>
</evidence>
<dbReference type="OrthoDB" id="5197788at2"/>
<dbReference type="InterPro" id="IPR039840">
    <property type="entry name" value="NAA80"/>
</dbReference>
<sequence length="147" mass="15947">MQMVKVDDDALDQLRHELRQAGLPCDDVSQPGRQFYRFEVEGKTVAFGGLEGAAPDMLLRSVVVCKSHRAEGLGTQVLQALEQSAVSQGACRLHLLTQGAAGFFATHGYERCDRQEAPGAINETAQFKHLCPASASYLRKTLSTVLG</sequence>
<proteinExistence type="predicted"/>
<evidence type="ECO:0000313" key="3">
    <source>
        <dbReference type="Proteomes" id="UP000326953"/>
    </source>
</evidence>
<dbReference type="Proteomes" id="UP000326953">
    <property type="component" value="Unassembled WGS sequence"/>
</dbReference>
<evidence type="ECO:0000313" key="2">
    <source>
        <dbReference type="EMBL" id="VVN40650.1"/>
    </source>
</evidence>
<dbReference type="PROSITE" id="PS51186">
    <property type="entry name" value="GNAT"/>
    <property type="match status" value="1"/>
</dbReference>
<dbReference type="GO" id="GO:0008080">
    <property type="term" value="F:N-acetyltransferase activity"/>
    <property type="evidence" value="ECO:0007669"/>
    <property type="project" value="InterPro"/>
</dbReference>
<dbReference type="RefSeq" id="WP_150713719.1">
    <property type="nucleotide sequence ID" value="NZ_CABVHK010000023.1"/>
</dbReference>